<evidence type="ECO:0000313" key="2">
    <source>
        <dbReference type="Proteomes" id="UP000305067"/>
    </source>
</evidence>
<protein>
    <submittedName>
        <fullName evidence="1">Uncharacterized protein</fullName>
    </submittedName>
</protein>
<keyword evidence="2" id="KW-1185">Reference proteome</keyword>
<organism evidence="1 2">
    <name type="scientific">Pterulicium gracile</name>
    <dbReference type="NCBI Taxonomy" id="1884261"/>
    <lineage>
        <taxon>Eukaryota</taxon>
        <taxon>Fungi</taxon>
        <taxon>Dikarya</taxon>
        <taxon>Basidiomycota</taxon>
        <taxon>Agaricomycotina</taxon>
        <taxon>Agaricomycetes</taxon>
        <taxon>Agaricomycetidae</taxon>
        <taxon>Agaricales</taxon>
        <taxon>Pleurotineae</taxon>
        <taxon>Pterulaceae</taxon>
        <taxon>Pterulicium</taxon>
    </lineage>
</organism>
<dbReference type="PROSITE" id="PS51257">
    <property type="entry name" value="PROKAR_LIPOPROTEIN"/>
    <property type="match status" value="1"/>
</dbReference>
<evidence type="ECO:0000313" key="1">
    <source>
        <dbReference type="EMBL" id="TFK99805.1"/>
    </source>
</evidence>
<dbReference type="AlphaFoldDB" id="A0A5C3QCL8"/>
<dbReference type="Proteomes" id="UP000305067">
    <property type="component" value="Unassembled WGS sequence"/>
</dbReference>
<sequence>MTSRLTLTSHASLCSCDDGVSPWPSSLLPTLSVDSYSPSYSPISCEAMWGLRWGLG</sequence>
<dbReference type="EMBL" id="ML178831">
    <property type="protein sequence ID" value="TFK99805.1"/>
    <property type="molecule type" value="Genomic_DNA"/>
</dbReference>
<name>A0A5C3QCL8_9AGAR</name>
<proteinExistence type="predicted"/>
<accession>A0A5C3QCL8</accession>
<gene>
    <name evidence="1" type="ORF">BDV98DRAFT_570177</name>
</gene>
<reference evidence="1 2" key="1">
    <citation type="journal article" date="2019" name="Nat. Ecol. Evol.">
        <title>Megaphylogeny resolves global patterns of mushroom evolution.</title>
        <authorList>
            <person name="Varga T."/>
            <person name="Krizsan K."/>
            <person name="Foldi C."/>
            <person name="Dima B."/>
            <person name="Sanchez-Garcia M."/>
            <person name="Sanchez-Ramirez S."/>
            <person name="Szollosi G.J."/>
            <person name="Szarkandi J.G."/>
            <person name="Papp V."/>
            <person name="Albert L."/>
            <person name="Andreopoulos W."/>
            <person name="Angelini C."/>
            <person name="Antonin V."/>
            <person name="Barry K.W."/>
            <person name="Bougher N.L."/>
            <person name="Buchanan P."/>
            <person name="Buyck B."/>
            <person name="Bense V."/>
            <person name="Catcheside P."/>
            <person name="Chovatia M."/>
            <person name="Cooper J."/>
            <person name="Damon W."/>
            <person name="Desjardin D."/>
            <person name="Finy P."/>
            <person name="Geml J."/>
            <person name="Haridas S."/>
            <person name="Hughes K."/>
            <person name="Justo A."/>
            <person name="Karasinski D."/>
            <person name="Kautmanova I."/>
            <person name="Kiss B."/>
            <person name="Kocsube S."/>
            <person name="Kotiranta H."/>
            <person name="LaButti K.M."/>
            <person name="Lechner B.E."/>
            <person name="Liimatainen K."/>
            <person name="Lipzen A."/>
            <person name="Lukacs Z."/>
            <person name="Mihaltcheva S."/>
            <person name="Morgado L.N."/>
            <person name="Niskanen T."/>
            <person name="Noordeloos M.E."/>
            <person name="Ohm R.A."/>
            <person name="Ortiz-Santana B."/>
            <person name="Ovrebo C."/>
            <person name="Racz N."/>
            <person name="Riley R."/>
            <person name="Savchenko A."/>
            <person name="Shiryaev A."/>
            <person name="Soop K."/>
            <person name="Spirin V."/>
            <person name="Szebenyi C."/>
            <person name="Tomsovsky M."/>
            <person name="Tulloss R.E."/>
            <person name="Uehling J."/>
            <person name="Grigoriev I.V."/>
            <person name="Vagvolgyi C."/>
            <person name="Papp T."/>
            <person name="Martin F.M."/>
            <person name="Miettinen O."/>
            <person name="Hibbett D.S."/>
            <person name="Nagy L.G."/>
        </authorList>
    </citation>
    <scope>NUCLEOTIDE SEQUENCE [LARGE SCALE GENOMIC DNA]</scope>
    <source>
        <strain evidence="1 2">CBS 309.79</strain>
    </source>
</reference>